<dbReference type="Gene3D" id="3.40.50.620">
    <property type="entry name" value="HUPs"/>
    <property type="match status" value="1"/>
</dbReference>
<dbReference type="PANTHER" id="PTHR46268:SF6">
    <property type="entry name" value="UNIVERSAL STRESS PROTEIN UP12"/>
    <property type="match status" value="1"/>
</dbReference>
<protein>
    <submittedName>
        <fullName evidence="3">Universal stress protein</fullName>
    </submittedName>
</protein>
<dbReference type="Pfam" id="PF00582">
    <property type="entry name" value="Usp"/>
    <property type="match status" value="1"/>
</dbReference>
<dbReference type="InterPro" id="IPR014729">
    <property type="entry name" value="Rossmann-like_a/b/a_fold"/>
</dbReference>
<dbReference type="AlphaFoldDB" id="A0A2T7G601"/>
<dbReference type="CDD" id="cd00293">
    <property type="entry name" value="USP-like"/>
    <property type="match status" value="1"/>
</dbReference>
<dbReference type="InterPro" id="IPR006016">
    <property type="entry name" value="UspA"/>
</dbReference>
<reference evidence="3 4" key="1">
    <citation type="submission" date="2018-04" db="EMBL/GenBank/DDBJ databases">
        <title>Pelagivirga bohaiensis gen. nov., sp. nov., a bacterium isolated from the Bohai Sea.</title>
        <authorList>
            <person name="Ji X."/>
        </authorList>
    </citation>
    <scope>NUCLEOTIDE SEQUENCE [LARGE SCALE GENOMIC DNA]</scope>
    <source>
        <strain evidence="3 4">BH-SD19</strain>
    </source>
</reference>
<dbReference type="InterPro" id="IPR006015">
    <property type="entry name" value="Universal_stress_UspA"/>
</dbReference>
<name>A0A2T7G601_9RHOB</name>
<dbReference type="PANTHER" id="PTHR46268">
    <property type="entry name" value="STRESS RESPONSE PROTEIN NHAX"/>
    <property type="match status" value="1"/>
</dbReference>
<dbReference type="PRINTS" id="PR01438">
    <property type="entry name" value="UNVRSLSTRESS"/>
</dbReference>
<proteinExistence type="inferred from homology"/>
<dbReference type="OrthoDB" id="5186731at2"/>
<evidence type="ECO:0000313" key="4">
    <source>
        <dbReference type="Proteomes" id="UP000244446"/>
    </source>
</evidence>
<comment type="similarity">
    <text evidence="1">Belongs to the universal stress protein A family.</text>
</comment>
<dbReference type="SUPFAM" id="SSF52402">
    <property type="entry name" value="Adenine nucleotide alpha hydrolases-like"/>
    <property type="match status" value="1"/>
</dbReference>
<dbReference type="EMBL" id="QCYH01000006">
    <property type="protein sequence ID" value="PVA09855.1"/>
    <property type="molecule type" value="Genomic_DNA"/>
</dbReference>
<evidence type="ECO:0000256" key="1">
    <source>
        <dbReference type="ARBA" id="ARBA00008791"/>
    </source>
</evidence>
<evidence type="ECO:0000259" key="2">
    <source>
        <dbReference type="Pfam" id="PF00582"/>
    </source>
</evidence>
<gene>
    <name evidence="3" type="ORF">DC366_12130</name>
</gene>
<keyword evidence="4" id="KW-1185">Reference proteome</keyword>
<accession>A0A2T7G601</accession>
<feature type="domain" description="UspA" evidence="2">
    <location>
        <begin position="1"/>
        <end position="144"/>
    </location>
</feature>
<dbReference type="Proteomes" id="UP000244446">
    <property type="component" value="Unassembled WGS sequence"/>
</dbReference>
<dbReference type="RefSeq" id="WP_108692478.1">
    <property type="nucleotide sequence ID" value="NZ_QCYH01000006.1"/>
</dbReference>
<comment type="caution">
    <text evidence="3">The sequence shown here is derived from an EMBL/GenBank/DDBJ whole genome shotgun (WGS) entry which is preliminary data.</text>
</comment>
<evidence type="ECO:0000313" key="3">
    <source>
        <dbReference type="EMBL" id="PVA09855.1"/>
    </source>
</evidence>
<sequence length="145" mass="15659">MTTKLVVGLDGHPSGERALAYARRLAELIGDCELVVGYIVEWSPFSFQTAEENEMRHKRREEEVQTAFERVVNPAIEALSGSGLKVRGVVRHGDVSDALIAISTEEGAEQIIVARTSEGGFAKRLFGSSTSNLVMSSPVPVTVVS</sequence>
<organism evidence="3 4">
    <name type="scientific">Pelagivirga sediminicola</name>
    <dbReference type="NCBI Taxonomy" id="2170575"/>
    <lineage>
        <taxon>Bacteria</taxon>
        <taxon>Pseudomonadati</taxon>
        <taxon>Pseudomonadota</taxon>
        <taxon>Alphaproteobacteria</taxon>
        <taxon>Rhodobacterales</taxon>
        <taxon>Paracoccaceae</taxon>
        <taxon>Pelagivirga</taxon>
    </lineage>
</organism>